<dbReference type="Gene3D" id="3.30.240.20">
    <property type="entry name" value="bsu07140 like domains"/>
    <property type="match status" value="1"/>
</dbReference>
<proteinExistence type="inferred from homology"/>
<accession>A0A1M4YMW6</accession>
<evidence type="ECO:0000313" key="9">
    <source>
        <dbReference type="EMBL" id="SHF07130.1"/>
    </source>
</evidence>
<comment type="subcellular location">
    <subcellularLocation>
        <location evidence="1">Cell membrane</location>
        <topology evidence="1">Multi-pass membrane protein</topology>
    </subcellularLocation>
</comment>
<organism evidence="9 10">
    <name type="scientific">Streptoalloteichus hindustanus</name>
    <dbReference type="NCBI Taxonomy" id="2017"/>
    <lineage>
        <taxon>Bacteria</taxon>
        <taxon>Bacillati</taxon>
        <taxon>Actinomycetota</taxon>
        <taxon>Actinomycetes</taxon>
        <taxon>Pseudonocardiales</taxon>
        <taxon>Pseudonocardiaceae</taxon>
        <taxon>Streptoalloteichus</taxon>
    </lineage>
</organism>
<name>A0A1M4YMW6_STRHI</name>
<dbReference type="GO" id="GO:0005886">
    <property type="term" value="C:plasma membrane"/>
    <property type="evidence" value="ECO:0007669"/>
    <property type="project" value="UniProtKB-SubCell"/>
</dbReference>
<dbReference type="PANTHER" id="PTHR34582">
    <property type="entry name" value="UPF0702 TRANSMEMBRANE PROTEIN YCAP"/>
    <property type="match status" value="1"/>
</dbReference>
<evidence type="ECO:0000256" key="3">
    <source>
        <dbReference type="ARBA" id="ARBA00022475"/>
    </source>
</evidence>
<dbReference type="Pfam" id="PF04239">
    <property type="entry name" value="DUF421"/>
    <property type="match status" value="1"/>
</dbReference>
<protein>
    <recommendedName>
        <fullName evidence="8">YetF C-terminal domain-containing protein</fullName>
    </recommendedName>
</protein>
<sequence>MDWSSVFVPDTPLLEIVIRGTVMYLVIYFLLRLVFKRQAGTTAITDLLVIVLLADAAQNGMAGDYKAVPDGLLLVSVIVFWAVLLDAVAWKFPRVEKIVKPRPLPLVRNGRLVRENMARELLTELELFSQLREQGVTRLADVWRAQIEPDGRLSVIRKDERGGRRNSAPDKRLT</sequence>
<keyword evidence="3" id="KW-1003">Cell membrane</keyword>
<dbReference type="InterPro" id="IPR007353">
    <property type="entry name" value="DUF421"/>
</dbReference>
<feature type="transmembrane region" description="Helical" evidence="7">
    <location>
        <begin position="12"/>
        <end position="31"/>
    </location>
</feature>
<dbReference type="InterPro" id="IPR023090">
    <property type="entry name" value="UPF0702_alpha/beta_dom_sf"/>
</dbReference>
<comment type="similarity">
    <text evidence="2">Belongs to the UPF0702 family.</text>
</comment>
<evidence type="ECO:0000256" key="4">
    <source>
        <dbReference type="ARBA" id="ARBA00022692"/>
    </source>
</evidence>
<feature type="transmembrane region" description="Helical" evidence="7">
    <location>
        <begin position="73"/>
        <end position="92"/>
    </location>
</feature>
<evidence type="ECO:0000256" key="7">
    <source>
        <dbReference type="SAM" id="Phobius"/>
    </source>
</evidence>
<dbReference type="RefSeq" id="WP_073480661.1">
    <property type="nucleotide sequence ID" value="NZ_FQVN01000002.1"/>
</dbReference>
<dbReference type="OrthoDB" id="8617494at2"/>
<dbReference type="STRING" id="2017.SAMN05444320_102421"/>
<keyword evidence="5 7" id="KW-1133">Transmembrane helix</keyword>
<feature type="domain" description="YetF C-terminal" evidence="8">
    <location>
        <begin position="91"/>
        <end position="160"/>
    </location>
</feature>
<gene>
    <name evidence="9" type="ORF">SAMN05444320_102421</name>
</gene>
<evidence type="ECO:0000256" key="5">
    <source>
        <dbReference type="ARBA" id="ARBA00022989"/>
    </source>
</evidence>
<dbReference type="AlphaFoldDB" id="A0A1M4YMW6"/>
<evidence type="ECO:0000256" key="1">
    <source>
        <dbReference type="ARBA" id="ARBA00004651"/>
    </source>
</evidence>
<evidence type="ECO:0000259" key="8">
    <source>
        <dbReference type="Pfam" id="PF04239"/>
    </source>
</evidence>
<evidence type="ECO:0000256" key="6">
    <source>
        <dbReference type="ARBA" id="ARBA00023136"/>
    </source>
</evidence>
<evidence type="ECO:0000256" key="2">
    <source>
        <dbReference type="ARBA" id="ARBA00006448"/>
    </source>
</evidence>
<dbReference type="EMBL" id="FQVN01000002">
    <property type="protein sequence ID" value="SHF07130.1"/>
    <property type="molecule type" value="Genomic_DNA"/>
</dbReference>
<keyword evidence="6 7" id="KW-0472">Membrane</keyword>
<keyword evidence="4 7" id="KW-0812">Transmembrane</keyword>
<reference evidence="9 10" key="1">
    <citation type="submission" date="2016-11" db="EMBL/GenBank/DDBJ databases">
        <authorList>
            <person name="Jaros S."/>
            <person name="Januszkiewicz K."/>
            <person name="Wedrychowicz H."/>
        </authorList>
    </citation>
    <scope>NUCLEOTIDE SEQUENCE [LARGE SCALE GENOMIC DNA]</scope>
    <source>
        <strain evidence="9 10">DSM 44523</strain>
    </source>
</reference>
<evidence type="ECO:0000313" key="10">
    <source>
        <dbReference type="Proteomes" id="UP000184501"/>
    </source>
</evidence>
<dbReference type="PANTHER" id="PTHR34582:SF6">
    <property type="entry name" value="UPF0702 TRANSMEMBRANE PROTEIN YCAP"/>
    <property type="match status" value="1"/>
</dbReference>
<dbReference type="Proteomes" id="UP000184501">
    <property type="component" value="Unassembled WGS sequence"/>
</dbReference>
<keyword evidence="10" id="KW-1185">Reference proteome</keyword>